<evidence type="ECO:0000313" key="1">
    <source>
        <dbReference type="EMBL" id="AVX51571.1"/>
    </source>
</evidence>
<protein>
    <submittedName>
        <fullName evidence="1">Replication initiation protein</fullName>
    </submittedName>
</protein>
<geneLocation type="plasmid" evidence="1">
    <name>pNDM-185</name>
</geneLocation>
<name>A0A2R4PHZ4_KLEPN</name>
<accession>A0A2R4PHZ4</accession>
<organism evidence="1">
    <name type="scientific">Klebsiella pneumoniae</name>
    <dbReference type="NCBI Taxonomy" id="573"/>
    <lineage>
        <taxon>Bacteria</taxon>
        <taxon>Pseudomonadati</taxon>
        <taxon>Pseudomonadota</taxon>
        <taxon>Gammaproteobacteria</taxon>
        <taxon>Enterobacterales</taxon>
        <taxon>Enterobacteriaceae</taxon>
        <taxon>Klebsiella/Raoultella group</taxon>
        <taxon>Klebsiella</taxon>
        <taxon>Klebsiella pneumoniae complex</taxon>
    </lineage>
</organism>
<dbReference type="AlphaFoldDB" id="A0A2R4PHZ4"/>
<reference evidence="1" key="1">
    <citation type="submission" date="2018-02" db="EMBL/GenBank/DDBJ databases">
        <title>Complete Sequence of plasmid pNDM-185.</title>
        <authorList>
            <person name="Li M."/>
            <person name="Jiang Z."/>
            <person name="Zhu Y."/>
            <person name="Tong Y."/>
        </authorList>
    </citation>
    <scope>NUCLEOTIDE SEQUENCE</scope>
    <source>
        <strain evidence="1">185</strain>
        <plasmid evidence="1">pNDM-185</plasmid>
    </source>
</reference>
<dbReference type="EMBL" id="MH011352">
    <property type="protein sequence ID" value="AVX51571.1"/>
    <property type="molecule type" value="Genomic_DNA"/>
</dbReference>
<proteinExistence type="predicted"/>
<keyword evidence="1" id="KW-0614">Plasmid</keyword>
<sequence>MSEWIYRTLPPDEAYWCTSERLKALAIQHLYQLDLALSPPD</sequence>